<sequence>MLYDYFLYIVTNKNKSTLYIGVTNNIQRRIAQHYFDSEHFRRSFAGRYNCYYLVYYEGFATPSEAIQREKEIKKWRREKKNKLISDFNPNWEFLNSDVF</sequence>
<dbReference type="PANTHER" id="PTHR34477">
    <property type="entry name" value="UPF0213 PROTEIN YHBQ"/>
    <property type="match status" value="1"/>
</dbReference>
<evidence type="ECO:0000313" key="4">
    <source>
        <dbReference type="Proteomes" id="UP000199448"/>
    </source>
</evidence>
<feature type="domain" description="GIY-YIG" evidence="2">
    <location>
        <begin position="3"/>
        <end position="82"/>
    </location>
</feature>
<dbReference type="OrthoDB" id="9807770at2"/>
<dbReference type="AlphaFoldDB" id="A0A1H5PJ80"/>
<evidence type="ECO:0000259" key="2">
    <source>
        <dbReference type="PROSITE" id="PS50164"/>
    </source>
</evidence>
<evidence type="ECO:0000313" key="3">
    <source>
        <dbReference type="EMBL" id="SEF13724.1"/>
    </source>
</evidence>
<dbReference type="PROSITE" id="PS50164">
    <property type="entry name" value="GIY_YIG"/>
    <property type="match status" value="1"/>
</dbReference>
<proteinExistence type="inferred from homology"/>
<evidence type="ECO:0000256" key="1">
    <source>
        <dbReference type="ARBA" id="ARBA00007435"/>
    </source>
</evidence>
<dbReference type="RefSeq" id="WP_093114538.1">
    <property type="nucleotide sequence ID" value="NZ_FNGG01000021.1"/>
</dbReference>
<comment type="similarity">
    <text evidence="1">Belongs to the UPF0213 family.</text>
</comment>
<dbReference type="EMBL" id="FNUG01000025">
    <property type="protein sequence ID" value="SEF13724.1"/>
    <property type="molecule type" value="Genomic_DNA"/>
</dbReference>
<dbReference type="CDD" id="cd10448">
    <property type="entry name" value="GIY-YIG_unchar_3"/>
    <property type="match status" value="1"/>
</dbReference>
<dbReference type="Pfam" id="PF01541">
    <property type="entry name" value="GIY-YIG"/>
    <property type="match status" value="1"/>
</dbReference>
<reference evidence="3 4" key="1">
    <citation type="submission" date="2016-10" db="EMBL/GenBank/DDBJ databases">
        <authorList>
            <person name="de Groot N.N."/>
        </authorList>
    </citation>
    <scope>NUCLEOTIDE SEQUENCE [LARGE SCALE GENOMIC DNA]</scope>
    <source>
        <strain evidence="3 4">DSM 23553</strain>
    </source>
</reference>
<keyword evidence="4" id="KW-1185">Reference proteome</keyword>
<keyword evidence="3" id="KW-0378">Hydrolase</keyword>
<accession>A0A1H5PJ80</accession>
<dbReference type="Gene3D" id="3.40.1440.10">
    <property type="entry name" value="GIY-YIG endonuclease"/>
    <property type="match status" value="1"/>
</dbReference>
<dbReference type="InterPro" id="IPR050190">
    <property type="entry name" value="UPF0213_domain"/>
</dbReference>
<protein>
    <submittedName>
        <fullName evidence="3">Putative endonuclease</fullName>
    </submittedName>
</protein>
<gene>
    <name evidence="3" type="ORF">SAMN04488034_1252</name>
</gene>
<dbReference type="PANTHER" id="PTHR34477:SF5">
    <property type="entry name" value="BSL5627 PROTEIN"/>
    <property type="match status" value="1"/>
</dbReference>
<dbReference type="InterPro" id="IPR035901">
    <property type="entry name" value="GIY-YIG_endonuc_sf"/>
</dbReference>
<keyword evidence="3" id="KW-0540">Nuclease</keyword>
<keyword evidence="3" id="KW-0255">Endonuclease</keyword>
<name>A0A1H5PJ80_9FLAO</name>
<dbReference type="SUPFAM" id="SSF82771">
    <property type="entry name" value="GIY-YIG endonuclease"/>
    <property type="match status" value="1"/>
</dbReference>
<dbReference type="GO" id="GO:0004519">
    <property type="term" value="F:endonuclease activity"/>
    <property type="evidence" value="ECO:0007669"/>
    <property type="project" value="UniProtKB-KW"/>
</dbReference>
<dbReference type="SMART" id="SM00465">
    <property type="entry name" value="GIYc"/>
    <property type="match status" value="1"/>
</dbReference>
<organism evidence="3 4">
    <name type="scientific">Salinimicrobium catena</name>
    <dbReference type="NCBI Taxonomy" id="390640"/>
    <lineage>
        <taxon>Bacteria</taxon>
        <taxon>Pseudomonadati</taxon>
        <taxon>Bacteroidota</taxon>
        <taxon>Flavobacteriia</taxon>
        <taxon>Flavobacteriales</taxon>
        <taxon>Flavobacteriaceae</taxon>
        <taxon>Salinimicrobium</taxon>
    </lineage>
</organism>
<dbReference type="Proteomes" id="UP000199448">
    <property type="component" value="Unassembled WGS sequence"/>
</dbReference>
<dbReference type="InterPro" id="IPR000305">
    <property type="entry name" value="GIY-YIG_endonuc"/>
</dbReference>